<evidence type="ECO:0000256" key="2">
    <source>
        <dbReference type="SAM" id="MobiDB-lite"/>
    </source>
</evidence>
<dbReference type="Proteomes" id="UP001174934">
    <property type="component" value="Unassembled WGS sequence"/>
</dbReference>
<keyword evidence="1" id="KW-0999">Mitochondrion inner membrane</keyword>
<gene>
    <name evidence="4" type="ORF">B0T17DRAFT_324218</name>
</gene>
<comment type="subunit">
    <text evidence="1">Component of the mitochondrial contact site and cristae organizing system (MICOS) complex.</text>
</comment>
<name>A0AA39WMF8_9PEZI</name>
<evidence type="ECO:0000313" key="5">
    <source>
        <dbReference type="Proteomes" id="UP001174934"/>
    </source>
</evidence>
<feature type="compositionally biased region" description="Low complexity" evidence="2">
    <location>
        <begin position="61"/>
        <end position="103"/>
    </location>
</feature>
<dbReference type="GO" id="GO:0042407">
    <property type="term" value="P:cristae formation"/>
    <property type="evidence" value="ECO:0007669"/>
    <property type="project" value="InterPro"/>
</dbReference>
<accession>A0AA39WMF8</accession>
<comment type="subcellular location">
    <subcellularLocation>
        <location evidence="1">Mitochondrion inner membrane</location>
    </subcellularLocation>
</comment>
<evidence type="ECO:0000256" key="1">
    <source>
        <dbReference type="RuleBase" id="RU363021"/>
    </source>
</evidence>
<dbReference type="Pfam" id="PF09769">
    <property type="entry name" value="ApoO"/>
    <property type="match status" value="1"/>
</dbReference>
<proteinExistence type="predicted"/>
<keyword evidence="1" id="KW-0472">Membrane</keyword>
<protein>
    <recommendedName>
        <fullName evidence="1">MICOS complex subunit</fullName>
    </recommendedName>
</protein>
<dbReference type="InterPro" id="IPR019166">
    <property type="entry name" value="MIC26/MIC27"/>
</dbReference>
<evidence type="ECO:0000256" key="3">
    <source>
        <dbReference type="SAM" id="SignalP"/>
    </source>
</evidence>
<evidence type="ECO:0000313" key="4">
    <source>
        <dbReference type="EMBL" id="KAK0618116.1"/>
    </source>
</evidence>
<feature type="signal peptide" evidence="3">
    <location>
        <begin position="1"/>
        <end position="32"/>
    </location>
</feature>
<dbReference type="EMBL" id="JAULSR010000005">
    <property type="protein sequence ID" value="KAK0618116.1"/>
    <property type="molecule type" value="Genomic_DNA"/>
</dbReference>
<dbReference type="GO" id="GO:0044284">
    <property type="term" value="C:mitochondrial crista junction"/>
    <property type="evidence" value="ECO:0007669"/>
    <property type="project" value="TreeGrafter"/>
</dbReference>
<comment type="caution">
    <text evidence="4">The sequence shown here is derived from an EMBL/GenBank/DDBJ whole genome shotgun (WGS) entry which is preliminary data.</text>
</comment>
<dbReference type="PANTHER" id="PTHR28268">
    <property type="entry name" value="MICOS SUBUNIT MIC26"/>
    <property type="match status" value="1"/>
</dbReference>
<keyword evidence="5" id="KW-1185">Reference proteome</keyword>
<feature type="chain" id="PRO_5041391499" description="MICOS complex subunit" evidence="3">
    <location>
        <begin position="33"/>
        <end position="283"/>
    </location>
</feature>
<organism evidence="4 5">
    <name type="scientific">Bombardia bombarda</name>
    <dbReference type="NCBI Taxonomy" id="252184"/>
    <lineage>
        <taxon>Eukaryota</taxon>
        <taxon>Fungi</taxon>
        <taxon>Dikarya</taxon>
        <taxon>Ascomycota</taxon>
        <taxon>Pezizomycotina</taxon>
        <taxon>Sordariomycetes</taxon>
        <taxon>Sordariomycetidae</taxon>
        <taxon>Sordariales</taxon>
        <taxon>Lasiosphaeriaceae</taxon>
        <taxon>Bombardia</taxon>
    </lineage>
</organism>
<dbReference type="PANTHER" id="PTHR28268:SF1">
    <property type="entry name" value="MICOS SUBUNIT MIC26"/>
    <property type="match status" value="1"/>
</dbReference>
<dbReference type="AlphaFoldDB" id="A0AA39WMF8"/>
<keyword evidence="3" id="KW-0732">Signal</keyword>
<keyword evidence="1" id="KW-0496">Mitochondrion</keyword>
<sequence>MAARVLLQRRAAPLTAALLVGAVAFYPQVAYAEAPDNNHSSKKPIYDDFDSFDAFPPPAKTTPSPSRSAPAAATQATAAPPAAVVPAASSSSSSPSTTTTSYSDALATWQRGPTPTDRLAAQIRRARLFLYQQTCAAEDRVNAGMSRAFDLEQSFTSTIASLAPPRESGEKLMPGVIYVLVAGMAGSIVARNRNVLLRSSIPLALGLGAAWTVMPVTMTNVSNLLWRYEQKFPAVADAHLRTREGVEQGWSFARVHSQLAQRKLTETVGEARETVEGWVRKGK</sequence>
<dbReference type="InterPro" id="IPR033181">
    <property type="entry name" value="Mic26_fungi"/>
</dbReference>
<dbReference type="GO" id="GO:0061617">
    <property type="term" value="C:MICOS complex"/>
    <property type="evidence" value="ECO:0007669"/>
    <property type="project" value="UniProtKB-UniRule"/>
</dbReference>
<comment type="function">
    <text evidence="1">Component of the MICOS complex, a large protein complex of the mitochondrial inner membrane that plays crucial roles in the maintenance of crista junctions, inner membrane architecture, and formation of contact sites to the outer membrane.</text>
</comment>
<reference evidence="4" key="1">
    <citation type="submission" date="2023-06" db="EMBL/GenBank/DDBJ databases">
        <title>Genome-scale phylogeny and comparative genomics of the fungal order Sordariales.</title>
        <authorList>
            <consortium name="Lawrence Berkeley National Laboratory"/>
            <person name="Hensen N."/>
            <person name="Bonometti L."/>
            <person name="Westerberg I."/>
            <person name="Brannstrom I.O."/>
            <person name="Guillou S."/>
            <person name="Cros-Aarteil S."/>
            <person name="Calhoun S."/>
            <person name="Haridas S."/>
            <person name="Kuo A."/>
            <person name="Mondo S."/>
            <person name="Pangilinan J."/>
            <person name="Riley R."/>
            <person name="LaButti K."/>
            <person name="Andreopoulos B."/>
            <person name="Lipzen A."/>
            <person name="Chen C."/>
            <person name="Yanf M."/>
            <person name="Daum C."/>
            <person name="Ng V."/>
            <person name="Clum A."/>
            <person name="Steindorff A."/>
            <person name="Ohm R."/>
            <person name="Martin F."/>
            <person name="Silar P."/>
            <person name="Natvig D."/>
            <person name="Lalanne C."/>
            <person name="Gautier V."/>
            <person name="Ament-velasquez S.L."/>
            <person name="Kruys A."/>
            <person name="Hutchinson M.I."/>
            <person name="Powell A.J."/>
            <person name="Barry K."/>
            <person name="Miller A.N."/>
            <person name="Grigoriev I.V."/>
            <person name="Debuchy R."/>
            <person name="Gladieux P."/>
            <person name="Thoren M.H."/>
            <person name="Johannesson H."/>
        </authorList>
    </citation>
    <scope>NUCLEOTIDE SEQUENCE</scope>
    <source>
        <strain evidence="4">SMH3391-2</strain>
    </source>
</reference>
<feature type="region of interest" description="Disordered" evidence="2">
    <location>
        <begin position="52"/>
        <end position="113"/>
    </location>
</feature>